<dbReference type="SMART" id="SM00382">
    <property type="entry name" value="AAA"/>
    <property type="match status" value="1"/>
</dbReference>
<reference evidence="4 5" key="1">
    <citation type="submission" date="2015-10" db="EMBL/GenBank/DDBJ databases">
        <title>Erysipelothrix larvae sp. LV19 isolated from the larval gut of the rhinoceros beetle, Trypoxylus dichotomus.</title>
        <authorList>
            <person name="Lim S."/>
            <person name="Kim B.-C."/>
        </authorList>
    </citation>
    <scope>NUCLEOTIDE SEQUENCE [LARGE SCALE GENOMIC DNA]</scope>
    <source>
        <strain evidence="4 5">LV19</strain>
    </source>
</reference>
<dbReference type="PROSITE" id="PS50893">
    <property type="entry name" value="ABC_TRANSPORTER_2"/>
    <property type="match status" value="1"/>
</dbReference>
<dbReference type="EMBL" id="CP013213">
    <property type="protein sequence ID" value="AMC94283.1"/>
    <property type="molecule type" value="Genomic_DNA"/>
</dbReference>
<organism evidence="4 5">
    <name type="scientific">Erysipelothrix larvae</name>
    <dbReference type="NCBI Taxonomy" id="1514105"/>
    <lineage>
        <taxon>Bacteria</taxon>
        <taxon>Bacillati</taxon>
        <taxon>Bacillota</taxon>
        <taxon>Erysipelotrichia</taxon>
        <taxon>Erysipelotrichales</taxon>
        <taxon>Erysipelotrichaceae</taxon>
        <taxon>Erysipelothrix</taxon>
    </lineage>
</organism>
<dbReference type="GO" id="GO:0016887">
    <property type="term" value="F:ATP hydrolysis activity"/>
    <property type="evidence" value="ECO:0007669"/>
    <property type="project" value="InterPro"/>
</dbReference>
<dbReference type="InterPro" id="IPR027417">
    <property type="entry name" value="P-loop_NTPase"/>
</dbReference>
<evidence type="ECO:0000259" key="3">
    <source>
        <dbReference type="PROSITE" id="PS50893"/>
    </source>
</evidence>
<dbReference type="GO" id="GO:0005886">
    <property type="term" value="C:plasma membrane"/>
    <property type="evidence" value="ECO:0007669"/>
    <property type="project" value="TreeGrafter"/>
</dbReference>
<dbReference type="SUPFAM" id="SSF52540">
    <property type="entry name" value="P-loop containing nucleoside triphosphate hydrolases"/>
    <property type="match status" value="1"/>
</dbReference>
<evidence type="ECO:0000313" key="5">
    <source>
        <dbReference type="Proteomes" id="UP000063781"/>
    </source>
</evidence>
<dbReference type="AlphaFoldDB" id="A0A0X8H1D2"/>
<dbReference type="InterPro" id="IPR003439">
    <property type="entry name" value="ABC_transporter-like_ATP-bd"/>
</dbReference>
<sequence length="259" mass="29101">MLQFNNIHKTFNPNTEARNCVYRGLNLNVDEGEFIVIVGSNGSGKSTLLNMIGGNVLPDQGTIQFKDENIMKIKPYKRFRVFSRVFQDPSMGTSPSLTVFENLAMAVQKGNLLNLKGLKKHADSSEFVEGLSELGMGLEHKMDIKVGHLSGGQRQALSLLMSLINEPEVLLLDEHTAALDPKSSERIMQITNDMVTKRHITTLMVTHNINHALTYGTRLIMFHEGEIVCDVRGEEKQNLTQERIIELFRQHEPSILSTI</sequence>
<dbReference type="GO" id="GO:0005524">
    <property type="term" value="F:ATP binding"/>
    <property type="evidence" value="ECO:0007669"/>
    <property type="project" value="UniProtKB-KW"/>
</dbReference>
<dbReference type="InterPro" id="IPR017871">
    <property type="entry name" value="ABC_transporter-like_CS"/>
</dbReference>
<protein>
    <submittedName>
        <fullName evidence="4">ABC transporter ATP-binding protein</fullName>
    </submittedName>
</protein>
<evidence type="ECO:0000256" key="2">
    <source>
        <dbReference type="ARBA" id="ARBA00022840"/>
    </source>
</evidence>
<dbReference type="InterPro" id="IPR003593">
    <property type="entry name" value="AAA+_ATPase"/>
</dbReference>
<name>A0A0X8H1D2_9FIRM</name>
<keyword evidence="5" id="KW-1185">Reference proteome</keyword>
<proteinExistence type="predicted"/>
<dbReference type="OrthoDB" id="9776369at2"/>
<evidence type="ECO:0000313" key="4">
    <source>
        <dbReference type="EMBL" id="AMC94283.1"/>
    </source>
</evidence>
<dbReference type="STRING" id="1514105.AOC36_09950"/>
<keyword evidence="2 4" id="KW-0067">ATP-binding</keyword>
<dbReference type="PANTHER" id="PTHR24220:SF692">
    <property type="entry name" value="ABC TRANSPORTER DOMAIN-CONTAINING PROTEIN"/>
    <property type="match status" value="1"/>
</dbReference>
<gene>
    <name evidence="4" type="ORF">AOC36_09950</name>
</gene>
<dbReference type="Gene3D" id="3.40.50.300">
    <property type="entry name" value="P-loop containing nucleotide triphosphate hydrolases"/>
    <property type="match status" value="1"/>
</dbReference>
<dbReference type="GO" id="GO:0022857">
    <property type="term" value="F:transmembrane transporter activity"/>
    <property type="evidence" value="ECO:0007669"/>
    <property type="project" value="TreeGrafter"/>
</dbReference>
<dbReference type="InterPro" id="IPR015854">
    <property type="entry name" value="ABC_transpr_LolD-like"/>
</dbReference>
<accession>A0A0X8H1D2</accession>
<feature type="domain" description="ABC transporter" evidence="3">
    <location>
        <begin position="2"/>
        <end position="249"/>
    </location>
</feature>
<dbReference type="Pfam" id="PF00005">
    <property type="entry name" value="ABC_tran"/>
    <property type="match status" value="1"/>
</dbReference>
<evidence type="ECO:0000256" key="1">
    <source>
        <dbReference type="ARBA" id="ARBA00022741"/>
    </source>
</evidence>
<dbReference type="KEGG" id="erl:AOC36_09950"/>
<dbReference type="Proteomes" id="UP000063781">
    <property type="component" value="Chromosome"/>
</dbReference>
<dbReference type="RefSeq" id="WP_067633836.1">
    <property type="nucleotide sequence ID" value="NZ_CP013213.1"/>
</dbReference>
<dbReference type="PANTHER" id="PTHR24220">
    <property type="entry name" value="IMPORT ATP-BINDING PROTEIN"/>
    <property type="match status" value="1"/>
</dbReference>
<keyword evidence="1" id="KW-0547">Nucleotide-binding</keyword>
<dbReference type="PROSITE" id="PS00211">
    <property type="entry name" value="ABC_TRANSPORTER_1"/>
    <property type="match status" value="1"/>
</dbReference>